<dbReference type="AlphaFoldDB" id="D7MNX9"/>
<dbReference type="Proteomes" id="UP000008694">
    <property type="component" value="Unassembled WGS sequence"/>
</dbReference>
<name>D7MNX9_ARALL</name>
<keyword evidence="2" id="KW-1185">Reference proteome</keyword>
<accession>D7MNX9</accession>
<gene>
    <name evidence="1" type="ORF">ARALYDRAFT_918979</name>
</gene>
<dbReference type="Gramene" id="scaffold_802379.1">
    <property type="protein sequence ID" value="scaffold_802379.1"/>
    <property type="gene ID" value="scaffold_802379.1"/>
</dbReference>
<protein>
    <submittedName>
        <fullName evidence="1">Predicted protein</fullName>
    </submittedName>
</protein>
<evidence type="ECO:0000313" key="2">
    <source>
        <dbReference type="Proteomes" id="UP000008694"/>
    </source>
</evidence>
<organism evidence="2">
    <name type="scientific">Arabidopsis lyrata subsp. lyrata</name>
    <name type="common">Lyre-leaved rock-cress</name>
    <dbReference type="NCBI Taxonomy" id="81972"/>
    <lineage>
        <taxon>Eukaryota</taxon>
        <taxon>Viridiplantae</taxon>
        <taxon>Streptophyta</taxon>
        <taxon>Embryophyta</taxon>
        <taxon>Tracheophyta</taxon>
        <taxon>Spermatophyta</taxon>
        <taxon>Magnoliopsida</taxon>
        <taxon>eudicotyledons</taxon>
        <taxon>Gunneridae</taxon>
        <taxon>Pentapetalae</taxon>
        <taxon>rosids</taxon>
        <taxon>malvids</taxon>
        <taxon>Brassicales</taxon>
        <taxon>Brassicaceae</taxon>
        <taxon>Camelineae</taxon>
        <taxon>Arabidopsis</taxon>
    </lineage>
</organism>
<dbReference type="HOGENOM" id="CLU_2336510_0_0_1"/>
<sequence length="98" mass="11342">MSCSLLSRAWAGLWKTSPVMKLFIETTIPIAFKDSSKVFFNTKEILRSFTLSSIHVHLRWILPLGLVLHIVRVCNGSSSKAWQDSVYYYMRPYSRIDT</sequence>
<dbReference type="EMBL" id="GL348720">
    <property type="protein sequence ID" value="EFH42499.1"/>
    <property type="molecule type" value="Genomic_DNA"/>
</dbReference>
<proteinExistence type="predicted"/>
<reference evidence="2" key="1">
    <citation type="journal article" date="2011" name="Nat. Genet.">
        <title>The Arabidopsis lyrata genome sequence and the basis of rapid genome size change.</title>
        <authorList>
            <person name="Hu T.T."/>
            <person name="Pattyn P."/>
            <person name="Bakker E.G."/>
            <person name="Cao J."/>
            <person name="Cheng J.-F."/>
            <person name="Clark R.M."/>
            <person name="Fahlgren N."/>
            <person name="Fawcett J.A."/>
            <person name="Grimwood J."/>
            <person name="Gundlach H."/>
            <person name="Haberer G."/>
            <person name="Hollister J.D."/>
            <person name="Ossowski S."/>
            <person name="Ottilar R.P."/>
            <person name="Salamov A.A."/>
            <person name="Schneeberger K."/>
            <person name="Spannagl M."/>
            <person name="Wang X."/>
            <person name="Yang L."/>
            <person name="Nasrallah M.E."/>
            <person name="Bergelson J."/>
            <person name="Carrington J.C."/>
            <person name="Gaut B.S."/>
            <person name="Schmutz J."/>
            <person name="Mayer K.F.X."/>
            <person name="Van de Peer Y."/>
            <person name="Grigoriev I.V."/>
            <person name="Nordborg M."/>
            <person name="Weigel D."/>
            <person name="Guo Y.-L."/>
        </authorList>
    </citation>
    <scope>NUCLEOTIDE SEQUENCE [LARGE SCALE GENOMIC DNA]</scope>
    <source>
        <strain evidence="2">cv. MN47</strain>
    </source>
</reference>
<evidence type="ECO:0000313" key="1">
    <source>
        <dbReference type="EMBL" id="EFH42499.1"/>
    </source>
</evidence>